<comment type="caution">
    <text evidence="1">The sequence shown here is derived from an EMBL/GenBank/DDBJ whole genome shotgun (WGS) entry which is preliminary data.</text>
</comment>
<evidence type="ECO:0000313" key="1">
    <source>
        <dbReference type="EMBL" id="RCL72213.1"/>
    </source>
</evidence>
<proteinExistence type="predicted"/>
<accession>A0A368DLR6</accession>
<organism evidence="1 2">
    <name type="scientific">PS1 clade bacterium</name>
    <dbReference type="NCBI Taxonomy" id="2175152"/>
    <lineage>
        <taxon>Bacteria</taxon>
        <taxon>Pseudomonadati</taxon>
        <taxon>Pseudomonadota</taxon>
        <taxon>Alphaproteobacteria</taxon>
        <taxon>PS1 clade</taxon>
    </lineage>
</organism>
<reference evidence="1 2" key="1">
    <citation type="journal article" date="2018" name="Microbiome">
        <title>Fine metagenomic profile of the Mediterranean stratified and mixed water columns revealed by assembly and recruitment.</title>
        <authorList>
            <person name="Haro-Moreno J.M."/>
            <person name="Lopez-Perez M."/>
            <person name="De La Torre J.R."/>
            <person name="Picazo A."/>
            <person name="Camacho A."/>
            <person name="Rodriguez-Valera F."/>
        </authorList>
    </citation>
    <scope>NUCLEOTIDE SEQUENCE [LARGE SCALE GENOMIC DNA]</scope>
    <source>
        <strain evidence="1">MED-G57</strain>
    </source>
</reference>
<dbReference type="Proteomes" id="UP000253570">
    <property type="component" value="Unassembled WGS sequence"/>
</dbReference>
<protein>
    <submittedName>
        <fullName evidence="1">Uncharacterized protein</fullName>
    </submittedName>
</protein>
<dbReference type="AlphaFoldDB" id="A0A368DLR6"/>
<sequence length="210" mass="24711">MSVLQENPSSGSGLLAIFCDLTTEDQLEFYPWLTEEMFPARRNIGFKSCASFRLIDGDGSEFLTLYEVPNVGYLYDKPYQQLRENRSVKDRSYHKKFINPKRYILSWVGPEKNNGTYGFSEYLNINRFDVLNKHNELFNTYFITRYLPTVINDNELISIRRYVSIEGEHKNFVIEEYDEKNNLSNSVLGSNELFSENRITSKYKRIIQSK</sequence>
<evidence type="ECO:0000313" key="2">
    <source>
        <dbReference type="Proteomes" id="UP000253570"/>
    </source>
</evidence>
<name>A0A368DLR6_9PROT</name>
<gene>
    <name evidence="1" type="ORF">DBW71_05720</name>
</gene>
<dbReference type="EMBL" id="QOQD01000016">
    <property type="protein sequence ID" value="RCL72213.1"/>
    <property type="molecule type" value="Genomic_DNA"/>
</dbReference>